<reference evidence="1 2" key="1">
    <citation type="submission" date="2024-04" db="EMBL/GenBank/DDBJ databases">
        <authorList>
            <person name="Wu Y.S."/>
            <person name="Zhang L."/>
        </authorList>
    </citation>
    <scope>NUCLEOTIDE SEQUENCE [LARGE SCALE GENOMIC DNA]</scope>
    <source>
        <strain evidence="1 2">KG-01</strain>
    </source>
</reference>
<dbReference type="Proteomes" id="UP001398420">
    <property type="component" value="Unassembled WGS sequence"/>
</dbReference>
<evidence type="ECO:0000313" key="2">
    <source>
        <dbReference type="Proteomes" id="UP001398420"/>
    </source>
</evidence>
<dbReference type="EMBL" id="JBCEWA010000005">
    <property type="protein sequence ID" value="MEL5988353.1"/>
    <property type="molecule type" value="Genomic_DNA"/>
</dbReference>
<dbReference type="RefSeq" id="WP_336663696.1">
    <property type="nucleotide sequence ID" value="NZ_JBBCRB010000003.1"/>
</dbReference>
<accession>A0ABU9LK67</accession>
<comment type="caution">
    <text evidence="1">The sequence shown here is derived from an EMBL/GenBank/DDBJ whole genome shotgun (WGS) entry which is preliminary data.</text>
</comment>
<name>A0ABU9LK67_9BACL</name>
<gene>
    <name evidence="1" type="ORF">AAF454_08030</name>
</gene>
<sequence length="151" mass="17280">MFDQLKAGFMDFKEKKAVDLPLNASVFEKILERQSIEDVENLQVKIEEGLLILEGDTKVKKYGLSKNIHFTLSLKPVHAEGRALHFEVKKMKPLDFSTVHKKIFHKPPVVTYDERVIQIDLNAFDKVKAIPIGHIKEIAIQDEQFIVSIGL</sequence>
<proteinExistence type="predicted"/>
<keyword evidence="2" id="KW-1185">Reference proteome</keyword>
<protein>
    <submittedName>
        <fullName evidence="1">Uncharacterized protein</fullName>
    </submittedName>
</protein>
<evidence type="ECO:0000313" key="1">
    <source>
        <dbReference type="EMBL" id="MEL5988353.1"/>
    </source>
</evidence>
<organism evidence="1 2">
    <name type="scientific">Kurthia gibsonii</name>
    <dbReference type="NCBI Taxonomy" id="33946"/>
    <lineage>
        <taxon>Bacteria</taxon>
        <taxon>Bacillati</taxon>
        <taxon>Bacillota</taxon>
        <taxon>Bacilli</taxon>
        <taxon>Bacillales</taxon>
        <taxon>Caryophanaceae</taxon>
        <taxon>Kurthia</taxon>
    </lineage>
</organism>